<keyword evidence="2" id="KW-1133">Transmembrane helix</keyword>
<dbReference type="AlphaFoldDB" id="X6NGM2"/>
<evidence type="ECO:0000313" key="3">
    <source>
        <dbReference type="EMBL" id="ETO24507.1"/>
    </source>
</evidence>
<dbReference type="Proteomes" id="UP000023152">
    <property type="component" value="Unassembled WGS sequence"/>
</dbReference>
<feature type="region of interest" description="Disordered" evidence="1">
    <location>
        <begin position="122"/>
        <end position="163"/>
    </location>
</feature>
<feature type="compositionally biased region" description="Polar residues" evidence="1">
    <location>
        <begin position="152"/>
        <end position="163"/>
    </location>
</feature>
<protein>
    <submittedName>
        <fullName evidence="3">Uncharacterized protein</fullName>
    </submittedName>
</protein>
<comment type="caution">
    <text evidence="3">The sequence shown here is derived from an EMBL/GenBank/DDBJ whole genome shotgun (WGS) entry which is preliminary data.</text>
</comment>
<feature type="transmembrane region" description="Helical" evidence="2">
    <location>
        <begin position="56"/>
        <end position="76"/>
    </location>
</feature>
<keyword evidence="2" id="KW-0812">Transmembrane</keyword>
<name>X6NGM2_RETFI</name>
<feature type="transmembrane region" description="Helical" evidence="2">
    <location>
        <begin position="25"/>
        <end position="44"/>
    </location>
</feature>
<keyword evidence="4" id="KW-1185">Reference proteome</keyword>
<evidence type="ECO:0000256" key="1">
    <source>
        <dbReference type="SAM" id="MobiDB-lite"/>
    </source>
</evidence>
<evidence type="ECO:0000313" key="4">
    <source>
        <dbReference type="Proteomes" id="UP000023152"/>
    </source>
</evidence>
<gene>
    <name evidence="3" type="ORF">RFI_12650</name>
</gene>
<reference evidence="3 4" key="1">
    <citation type="journal article" date="2013" name="Curr. Biol.">
        <title>The Genome of the Foraminiferan Reticulomyxa filosa.</title>
        <authorList>
            <person name="Glockner G."/>
            <person name="Hulsmann N."/>
            <person name="Schleicher M."/>
            <person name="Noegel A.A."/>
            <person name="Eichinger L."/>
            <person name="Gallinger C."/>
            <person name="Pawlowski J."/>
            <person name="Sierra R."/>
            <person name="Euteneuer U."/>
            <person name="Pillet L."/>
            <person name="Moustafa A."/>
            <person name="Platzer M."/>
            <person name="Groth M."/>
            <person name="Szafranski K."/>
            <person name="Schliwa M."/>
        </authorList>
    </citation>
    <scope>NUCLEOTIDE SEQUENCE [LARGE SCALE GENOMIC DNA]</scope>
</reference>
<keyword evidence="2" id="KW-0472">Membrane</keyword>
<organism evidence="3 4">
    <name type="scientific">Reticulomyxa filosa</name>
    <dbReference type="NCBI Taxonomy" id="46433"/>
    <lineage>
        <taxon>Eukaryota</taxon>
        <taxon>Sar</taxon>
        <taxon>Rhizaria</taxon>
        <taxon>Retaria</taxon>
        <taxon>Foraminifera</taxon>
        <taxon>Monothalamids</taxon>
        <taxon>Reticulomyxidae</taxon>
        <taxon>Reticulomyxa</taxon>
    </lineage>
</organism>
<proteinExistence type="predicted"/>
<dbReference type="EMBL" id="ASPP01009178">
    <property type="protein sequence ID" value="ETO24507.1"/>
    <property type="molecule type" value="Genomic_DNA"/>
</dbReference>
<accession>X6NGM2</accession>
<sequence>MWCVLMYNTGTFCRKTMCCLCTQRAWIIAGMIWFWLLATLLANINVCFSDAIVLEFIFGYRGSTMLVIFFSVLVLIELKYGGALVPGIAWYEQLRHNNDLQHQNGVIIHNAVSLENGFGDNVQPSGVERPNVNLAQTTERDSDEESDSSETNAKQGTANVTTQ</sequence>
<evidence type="ECO:0000256" key="2">
    <source>
        <dbReference type="SAM" id="Phobius"/>
    </source>
</evidence>